<accession>A0A7S2HS49</accession>
<reference evidence="2" key="1">
    <citation type="submission" date="2021-01" db="EMBL/GenBank/DDBJ databases">
        <authorList>
            <person name="Corre E."/>
            <person name="Pelletier E."/>
            <person name="Niang G."/>
            <person name="Scheremetjew M."/>
            <person name="Finn R."/>
            <person name="Kale V."/>
            <person name="Holt S."/>
            <person name="Cochrane G."/>
            <person name="Meng A."/>
            <person name="Brown T."/>
            <person name="Cohen L."/>
        </authorList>
    </citation>
    <scope>NUCLEOTIDE SEQUENCE</scope>
    <source>
        <strain evidence="2">CCMP826</strain>
    </source>
</reference>
<feature type="region of interest" description="Disordered" evidence="1">
    <location>
        <begin position="1"/>
        <end position="49"/>
    </location>
</feature>
<evidence type="ECO:0000313" key="2">
    <source>
        <dbReference type="EMBL" id="CAD9498265.1"/>
    </source>
</evidence>
<dbReference type="EMBL" id="HBGV01011642">
    <property type="protein sequence ID" value="CAD9498265.1"/>
    <property type="molecule type" value="Transcribed_RNA"/>
</dbReference>
<feature type="compositionally biased region" description="Basic and acidic residues" evidence="1">
    <location>
        <begin position="1"/>
        <end position="10"/>
    </location>
</feature>
<evidence type="ECO:0000256" key="1">
    <source>
        <dbReference type="SAM" id="MobiDB-lite"/>
    </source>
</evidence>
<dbReference type="AlphaFoldDB" id="A0A7S2HS49"/>
<sequence length="474" mass="52732">MADTHKEKTMTKPTTTTTATTAASADGSVKGTCGIDGGAATSASPPSPSTFPVFASLTTEEKDNINTIRQLGCEVRDLKLLIQANKDEKENGDDNGDTEILDQKLSQMDEMKHQLAKSILRETKKIIQILEGKSPNTGNINEDDLETEATQLSKILPAGKPRKDMEKRLRSIRKQRKAAKTPAFDKKLHTESLRIQRKIHHLLSSTGSGDTFRYYPNVLNTDKHELISDQLVVLTEKWDGTTVQATNRGIFKRCDKFAKGDERKLRTQSEEERYSIERLDVGFDEFLAAKSGNGGGGGVSGGDKACKYIREAVEKYYPIFASMDDDVCVFFEAVGTKIQARYRTSNLVPTSTFEPSASTDANWHDIRVFDFTRNGQFLPWNETRALATKLNLPLVGYTDPPTPLDVDEIVSKLRSKLTYVVKSDVSHPANGALLEGYVVRGLSFENEEHEKIEGKEEEPIAKIRVEDLEQFASC</sequence>
<gene>
    <name evidence="2" type="ORF">HTAM1171_LOCUS7143</name>
</gene>
<name>A0A7S2HS49_9STRA</name>
<organism evidence="2">
    <name type="scientific">Helicotheca tamesis</name>
    <dbReference type="NCBI Taxonomy" id="374047"/>
    <lineage>
        <taxon>Eukaryota</taxon>
        <taxon>Sar</taxon>
        <taxon>Stramenopiles</taxon>
        <taxon>Ochrophyta</taxon>
        <taxon>Bacillariophyta</taxon>
        <taxon>Mediophyceae</taxon>
        <taxon>Lithodesmiophycidae</taxon>
        <taxon>Lithodesmiales</taxon>
        <taxon>Lithodesmiaceae</taxon>
        <taxon>Helicotheca</taxon>
    </lineage>
</organism>
<proteinExistence type="predicted"/>
<feature type="compositionally biased region" description="Low complexity" evidence="1">
    <location>
        <begin position="39"/>
        <end position="49"/>
    </location>
</feature>
<feature type="compositionally biased region" description="Low complexity" evidence="1">
    <location>
        <begin position="11"/>
        <end position="23"/>
    </location>
</feature>
<protein>
    <submittedName>
        <fullName evidence="2">Uncharacterized protein</fullName>
    </submittedName>
</protein>